<dbReference type="InterPro" id="IPR006943">
    <property type="entry name" value="DUF641_pln"/>
</dbReference>
<evidence type="ECO:0000256" key="1">
    <source>
        <dbReference type="SAM" id="MobiDB-lite"/>
    </source>
</evidence>
<dbReference type="Pfam" id="PF04859">
    <property type="entry name" value="DUF641"/>
    <property type="match status" value="1"/>
</dbReference>
<name>A0AAD8WMH8_LOLMU</name>
<comment type="caution">
    <text evidence="4">The sequence shown here is derived from an EMBL/GenBank/DDBJ whole genome shotgun (WGS) entry which is preliminary data.</text>
</comment>
<dbReference type="Proteomes" id="UP001231189">
    <property type="component" value="Unassembled WGS sequence"/>
</dbReference>
<feature type="domain" description="GIL1/IRKI C-terminal" evidence="3">
    <location>
        <begin position="382"/>
        <end position="432"/>
    </location>
</feature>
<dbReference type="GO" id="GO:0009959">
    <property type="term" value="P:negative gravitropism"/>
    <property type="evidence" value="ECO:0007669"/>
    <property type="project" value="InterPro"/>
</dbReference>
<feature type="region of interest" description="Disordered" evidence="1">
    <location>
        <begin position="34"/>
        <end position="72"/>
    </location>
</feature>
<evidence type="ECO:0000259" key="2">
    <source>
        <dbReference type="Pfam" id="PF04859"/>
    </source>
</evidence>
<evidence type="ECO:0000313" key="5">
    <source>
        <dbReference type="Proteomes" id="UP001231189"/>
    </source>
</evidence>
<accession>A0AAD8WMH8</accession>
<reference evidence="4" key="1">
    <citation type="submission" date="2023-07" db="EMBL/GenBank/DDBJ databases">
        <title>A chromosome-level genome assembly of Lolium multiflorum.</title>
        <authorList>
            <person name="Chen Y."/>
            <person name="Copetti D."/>
            <person name="Kolliker R."/>
            <person name="Studer B."/>
        </authorList>
    </citation>
    <scope>NUCLEOTIDE SEQUENCE</scope>
    <source>
        <strain evidence="4">02402/16</strain>
        <tissue evidence="4">Leaf</tissue>
    </source>
</reference>
<dbReference type="PANTHER" id="PTHR31161">
    <property type="entry name" value="PROTEIN GRAVITROPIC IN THE LIGHT 1"/>
    <property type="match status" value="1"/>
</dbReference>
<evidence type="ECO:0000259" key="3">
    <source>
        <dbReference type="Pfam" id="PF24994"/>
    </source>
</evidence>
<gene>
    <name evidence="4" type="ORF">QYE76_055655</name>
</gene>
<dbReference type="EMBL" id="JAUUTY010000003">
    <property type="protein sequence ID" value="KAK1667496.1"/>
    <property type="molecule type" value="Genomic_DNA"/>
</dbReference>
<dbReference type="InterPro" id="IPR040225">
    <property type="entry name" value="GIL1-like"/>
</dbReference>
<feature type="compositionally biased region" description="Basic and acidic residues" evidence="1">
    <location>
        <begin position="34"/>
        <end position="43"/>
    </location>
</feature>
<dbReference type="GO" id="GO:0009639">
    <property type="term" value="P:response to red or far red light"/>
    <property type="evidence" value="ECO:0007669"/>
    <property type="project" value="InterPro"/>
</dbReference>
<protein>
    <recommendedName>
        <fullName evidence="6">DUF641 domain-containing protein</fullName>
    </recommendedName>
</protein>
<proteinExistence type="predicted"/>
<evidence type="ECO:0008006" key="6">
    <source>
        <dbReference type="Google" id="ProtNLM"/>
    </source>
</evidence>
<organism evidence="4 5">
    <name type="scientific">Lolium multiflorum</name>
    <name type="common">Italian ryegrass</name>
    <name type="synonym">Lolium perenne subsp. multiflorum</name>
    <dbReference type="NCBI Taxonomy" id="4521"/>
    <lineage>
        <taxon>Eukaryota</taxon>
        <taxon>Viridiplantae</taxon>
        <taxon>Streptophyta</taxon>
        <taxon>Embryophyta</taxon>
        <taxon>Tracheophyta</taxon>
        <taxon>Spermatophyta</taxon>
        <taxon>Magnoliopsida</taxon>
        <taxon>Liliopsida</taxon>
        <taxon>Poales</taxon>
        <taxon>Poaceae</taxon>
        <taxon>BOP clade</taxon>
        <taxon>Pooideae</taxon>
        <taxon>Poodae</taxon>
        <taxon>Poeae</taxon>
        <taxon>Poeae Chloroplast Group 2 (Poeae type)</taxon>
        <taxon>Loliodinae</taxon>
        <taxon>Loliinae</taxon>
        <taxon>Lolium</taxon>
    </lineage>
</organism>
<dbReference type="Pfam" id="PF24994">
    <property type="entry name" value="GIL1_IRKI_C"/>
    <property type="match status" value="1"/>
</dbReference>
<keyword evidence="5" id="KW-1185">Reference proteome</keyword>
<feature type="domain" description="DUF641" evidence="2">
    <location>
        <begin position="80"/>
        <end position="197"/>
    </location>
</feature>
<dbReference type="AlphaFoldDB" id="A0AAD8WMH8"/>
<evidence type="ECO:0000313" key="4">
    <source>
        <dbReference type="EMBL" id="KAK1667496.1"/>
    </source>
</evidence>
<sequence length="441" mass="50016">MEATTRKARRTPSGLLCRISDICKVHSVGVAPTVREKKPKAEADSIATGGESSEDGAHLKVHPRQVSSDSSECLSETSSARCEEAVVDKLLDAISGLKVAYVNLQQALMPYDPEEVMIADERFASVIEEAAELKDLYVNVKEWSNPRYPYHLNSRIQEHQNLVMELQADICKKDSQIGWLRPELDELERKNMELEEKIAGSALCREGSFTVRRGVSTEMFMDLYERSAKCIHDFAKFVIGWAKVSGWNLGQSTFPIDSHVVYERKTDKKYAVEAYFACVMLMGDREDYISLDSFDCIMSFRDPFDALMSDPDSNFGRYCRAKYIVAVPQSMEDSFFGNLDHRAFVESGGHPRTQFYQRFVKMARYAWGLLAVARSLNPRAEMFYVNSGVQFRKEHMESTPAKMTTEEEKFSVGFTVMPGFKVGCTVIRCRVYLSKGNAMDF</sequence>
<dbReference type="InterPro" id="IPR056813">
    <property type="entry name" value="GIL1_IRKI_C"/>
</dbReference>